<proteinExistence type="predicted"/>
<accession>A0ABW1S3X2</accession>
<protein>
    <submittedName>
        <fullName evidence="1">Uncharacterized protein</fullName>
    </submittedName>
</protein>
<reference evidence="2" key="1">
    <citation type="journal article" date="2019" name="Int. J. Syst. Evol. Microbiol.">
        <title>The Global Catalogue of Microorganisms (GCM) 10K type strain sequencing project: providing services to taxonomists for standard genome sequencing and annotation.</title>
        <authorList>
            <consortium name="The Broad Institute Genomics Platform"/>
            <consortium name="The Broad Institute Genome Sequencing Center for Infectious Disease"/>
            <person name="Wu L."/>
            <person name="Ma J."/>
        </authorList>
    </citation>
    <scope>NUCLEOTIDE SEQUENCE [LARGE SCALE GENOMIC DNA]</scope>
    <source>
        <strain evidence="2">CCM 8933</strain>
    </source>
</reference>
<dbReference type="Proteomes" id="UP001596282">
    <property type="component" value="Unassembled WGS sequence"/>
</dbReference>
<dbReference type="EMBL" id="JBHSSC010000045">
    <property type="protein sequence ID" value="MFC6182541.1"/>
    <property type="molecule type" value="Genomic_DNA"/>
</dbReference>
<evidence type="ECO:0000313" key="1">
    <source>
        <dbReference type="EMBL" id="MFC6182541.1"/>
    </source>
</evidence>
<name>A0ABW1S3X2_9LACO</name>
<evidence type="ECO:0000313" key="2">
    <source>
        <dbReference type="Proteomes" id="UP001596282"/>
    </source>
</evidence>
<comment type="caution">
    <text evidence="1">The sequence shown here is derived from an EMBL/GenBank/DDBJ whole genome shotgun (WGS) entry which is preliminary data.</text>
</comment>
<organism evidence="1 2">
    <name type="scientific">Lactiplantibacillus daowaiensis</name>
    <dbReference type="NCBI Taxonomy" id="2559918"/>
    <lineage>
        <taxon>Bacteria</taxon>
        <taxon>Bacillati</taxon>
        <taxon>Bacillota</taxon>
        <taxon>Bacilli</taxon>
        <taxon>Lactobacillales</taxon>
        <taxon>Lactobacillaceae</taxon>
        <taxon>Lactiplantibacillus</taxon>
    </lineage>
</organism>
<keyword evidence="2" id="KW-1185">Reference proteome</keyword>
<sequence>MDENVLFNPGDAISESHDYNEALRSADIYNARQGRKRGILIAKPLNEDHGYSIFYADDLIPTEQAQTDSKTYHVEKRYDQDKK</sequence>
<gene>
    <name evidence="1" type="ORF">ACFP5Y_14980</name>
</gene>
<dbReference type="RefSeq" id="WP_137627223.1">
    <property type="nucleotide sequence ID" value="NZ_BJDJ01000001.1"/>
</dbReference>